<proteinExistence type="predicted"/>
<dbReference type="RefSeq" id="WP_140452903.1">
    <property type="nucleotide sequence ID" value="NZ_VFRP01000002.1"/>
</dbReference>
<evidence type="ECO:0000313" key="2">
    <source>
        <dbReference type="Proteomes" id="UP000319255"/>
    </source>
</evidence>
<name>A0A501X0J9_9RHOB</name>
<dbReference type="Proteomes" id="UP000319255">
    <property type="component" value="Unassembled WGS sequence"/>
</dbReference>
<gene>
    <name evidence="1" type="ORF">FJM51_04485</name>
</gene>
<keyword evidence="2" id="KW-1185">Reference proteome</keyword>
<dbReference type="EMBL" id="VFRP01000002">
    <property type="protein sequence ID" value="TPE53281.1"/>
    <property type="molecule type" value="Genomic_DNA"/>
</dbReference>
<reference evidence="1 2" key="1">
    <citation type="submission" date="2019-06" db="EMBL/GenBank/DDBJ databases">
        <title>A novel bacterium of genus Amaricoccus, isolated from marine sediment.</title>
        <authorList>
            <person name="Huang H."/>
            <person name="Mo K."/>
            <person name="Hu Y."/>
        </authorList>
    </citation>
    <scope>NUCLEOTIDE SEQUENCE [LARGE SCALE GENOMIC DNA]</scope>
    <source>
        <strain evidence="1 2">HB172011</strain>
    </source>
</reference>
<evidence type="ECO:0000313" key="1">
    <source>
        <dbReference type="EMBL" id="TPE53281.1"/>
    </source>
</evidence>
<dbReference type="AlphaFoldDB" id="A0A501X0J9"/>
<protein>
    <submittedName>
        <fullName evidence="1">Uncharacterized protein</fullName>
    </submittedName>
</protein>
<accession>A0A501X0J9</accession>
<sequence>MRPVVLLVGRLPAVVENVARELEDLPIQWLGAHDRNEVIAQLENEPGIATVVIGAGLDDRVRGDLIGVIAGLCPDLCIHVKDRASGPDGMAPFARRVVRMELLGEPA</sequence>
<comment type="caution">
    <text evidence="1">The sequence shown here is derived from an EMBL/GenBank/DDBJ whole genome shotgun (WGS) entry which is preliminary data.</text>
</comment>
<dbReference type="OrthoDB" id="4471257at2"/>
<organism evidence="1 2">
    <name type="scientific">Amaricoccus solimangrovi</name>
    <dbReference type="NCBI Taxonomy" id="2589815"/>
    <lineage>
        <taxon>Bacteria</taxon>
        <taxon>Pseudomonadati</taxon>
        <taxon>Pseudomonadota</taxon>
        <taxon>Alphaproteobacteria</taxon>
        <taxon>Rhodobacterales</taxon>
        <taxon>Paracoccaceae</taxon>
        <taxon>Amaricoccus</taxon>
    </lineage>
</organism>